<dbReference type="NCBIfam" id="TIGR01167">
    <property type="entry name" value="LPXTG_anchor"/>
    <property type="match status" value="1"/>
</dbReference>
<evidence type="ECO:0000256" key="1">
    <source>
        <dbReference type="SAM" id="MobiDB-lite"/>
    </source>
</evidence>
<dbReference type="RefSeq" id="WP_006295508.1">
    <property type="nucleotide sequence ID" value="NZ_ABXB03000004.1"/>
</dbReference>
<feature type="domain" description="VWFA" evidence="4">
    <location>
        <begin position="74"/>
        <end position="271"/>
    </location>
</feature>
<feature type="region of interest" description="Disordered" evidence="1">
    <location>
        <begin position="408"/>
        <end position="460"/>
    </location>
</feature>
<feature type="signal peptide" evidence="3">
    <location>
        <begin position="1"/>
        <end position="32"/>
    </location>
</feature>
<feature type="compositionally biased region" description="Low complexity" evidence="1">
    <location>
        <begin position="448"/>
        <end position="460"/>
    </location>
</feature>
<reference evidence="6 8" key="2">
    <citation type="submission" date="2014-03" db="EMBL/GenBank/DDBJ databases">
        <title>Genomics of Bifidobacteria.</title>
        <authorList>
            <person name="Ventura M."/>
            <person name="Milani C."/>
            <person name="Lugli G.A."/>
        </authorList>
    </citation>
    <scope>NUCLEOTIDE SEQUENCE [LARGE SCALE GENOMIC DNA]</scope>
    <source>
        <strain evidence="6 8">LMG 11596</strain>
    </source>
</reference>
<keyword evidence="2" id="KW-1133">Transmembrane helix</keyword>
<name>D1NW11_9BIFI</name>
<organism evidence="5 7">
    <name type="scientific">Bifidobacterium gallicum DSM 20093 = LMG 11596</name>
    <dbReference type="NCBI Taxonomy" id="561180"/>
    <lineage>
        <taxon>Bacteria</taxon>
        <taxon>Bacillati</taxon>
        <taxon>Actinomycetota</taxon>
        <taxon>Actinomycetes</taxon>
        <taxon>Bifidobacteriales</taxon>
        <taxon>Bifidobacteriaceae</taxon>
        <taxon>Bifidobacterium</taxon>
    </lineage>
</organism>
<dbReference type="SUPFAM" id="SSF53300">
    <property type="entry name" value="vWA-like"/>
    <property type="match status" value="1"/>
</dbReference>
<dbReference type="SMART" id="SM00327">
    <property type="entry name" value="VWA"/>
    <property type="match status" value="1"/>
</dbReference>
<dbReference type="EMBL" id="ABXB03000004">
    <property type="protein sequence ID" value="EFA22297.1"/>
    <property type="molecule type" value="Genomic_DNA"/>
</dbReference>
<dbReference type="STRING" id="561180.BIFGAL_04056"/>
<gene>
    <name evidence="6" type="ORF">BGLCM_0043</name>
    <name evidence="5" type="ORF">BIFGAL_04056</name>
</gene>
<dbReference type="AlphaFoldDB" id="D1NW11"/>
<proteinExistence type="predicted"/>
<dbReference type="OrthoDB" id="3186281at2"/>
<evidence type="ECO:0000256" key="3">
    <source>
        <dbReference type="SAM" id="SignalP"/>
    </source>
</evidence>
<evidence type="ECO:0000259" key="4">
    <source>
        <dbReference type="PROSITE" id="PS50234"/>
    </source>
</evidence>
<comment type="caution">
    <text evidence="5">The sequence shown here is derived from an EMBL/GenBank/DDBJ whole genome shotgun (WGS) entry which is preliminary data.</text>
</comment>
<reference evidence="5 7" key="1">
    <citation type="submission" date="2009-11" db="EMBL/GenBank/DDBJ databases">
        <authorList>
            <person name="Weinstock G."/>
            <person name="Sodergren E."/>
            <person name="Clifton S."/>
            <person name="Fulton L."/>
            <person name="Fulton B."/>
            <person name="Courtney L."/>
            <person name="Fronick C."/>
            <person name="Harrison M."/>
            <person name="Strong C."/>
            <person name="Farmer C."/>
            <person name="Delahaunty K."/>
            <person name="Markovic C."/>
            <person name="Hall O."/>
            <person name="Minx P."/>
            <person name="Tomlinson C."/>
            <person name="Mitreva M."/>
            <person name="Nelson J."/>
            <person name="Hou S."/>
            <person name="Wollam A."/>
            <person name="Pepin K.H."/>
            <person name="Johnson M."/>
            <person name="Bhonagiri V."/>
            <person name="Nash W.E."/>
            <person name="Warren W."/>
            <person name="Chinwalla A."/>
            <person name="Mardis E.R."/>
            <person name="Wilson R.K."/>
        </authorList>
    </citation>
    <scope>NUCLEOTIDE SEQUENCE [LARGE SCALE GENOMIC DNA]</scope>
    <source>
        <strain evidence="5 7">DSM 20093</strain>
    </source>
</reference>
<feature type="compositionally biased region" description="Acidic residues" evidence="1">
    <location>
        <begin position="408"/>
        <end position="429"/>
    </location>
</feature>
<dbReference type="CDD" id="cd00198">
    <property type="entry name" value="vWFA"/>
    <property type="match status" value="1"/>
</dbReference>
<dbReference type="Proteomes" id="UP000003656">
    <property type="component" value="Unassembled WGS sequence"/>
</dbReference>
<sequence>MNLTRFRKAATALCATAALALTGMMGVATAHADDTTPVIGHSSALMGNGDGSYSLTVSVSSTDMDTAQQQTESDVVVLMDVSGSMTTTDMKVAKNAVNGLANQLLNDENDTVRMSIVRFSSEAKTLEFSNGSEWTHSPALVAQALNTLTSRGNTNWDGALQNASALVQGDSARKSYVVLMSDGYPNTINSCYPAVANCTDTSWSEPNAVPKAIEAANTMPNTQIYAVSTRTSASESMKELVDGINAKAPKYPAQIMYGTDQQSLNNAFDTIADAIRKRFTDVTVDTQLTEYVDPVVEADADAASAATLNKAATDAGATVQYNADTRSYSMAFPAGYELVPGEIYSMTLKFTPNAKAQEHAKETNGAVAPATASATYKLTTATNGQLTVSDPQTTPITVADMTLTVDDEQDEPADEPTDEPTDQPADEPTEDTKDEAAVDTKPADETKPQAPANNAEAPLANTGSDTVTMLIAMGIALAAGLGTLGVSALRRRH</sequence>
<evidence type="ECO:0000313" key="7">
    <source>
        <dbReference type="Proteomes" id="UP000003656"/>
    </source>
</evidence>
<dbReference type="PROSITE" id="PS50234">
    <property type="entry name" value="VWFA"/>
    <property type="match status" value="1"/>
</dbReference>
<dbReference type="EMBL" id="JGYW01000001">
    <property type="protein sequence ID" value="KFI60024.1"/>
    <property type="molecule type" value="Genomic_DNA"/>
</dbReference>
<accession>D1NW11</accession>
<dbReference type="Pfam" id="PF00092">
    <property type="entry name" value="VWA"/>
    <property type="match status" value="1"/>
</dbReference>
<feature type="compositionally biased region" description="Basic and acidic residues" evidence="1">
    <location>
        <begin position="430"/>
        <end position="447"/>
    </location>
</feature>
<protein>
    <submittedName>
        <fullName evidence="5">LPXTG-motif cell wall anchor domain protein</fullName>
    </submittedName>
    <submittedName>
        <fullName evidence="6">Putative von Willebrand factor type A domain protein</fullName>
    </submittedName>
</protein>
<dbReference type="Pfam" id="PF24558">
    <property type="entry name" value="DUF7604"/>
    <property type="match status" value="1"/>
</dbReference>
<keyword evidence="3" id="KW-0732">Signal</keyword>
<dbReference type="InterPro" id="IPR002035">
    <property type="entry name" value="VWF_A"/>
</dbReference>
<evidence type="ECO:0000313" key="8">
    <source>
        <dbReference type="Proteomes" id="UP000029074"/>
    </source>
</evidence>
<feature type="chain" id="PRO_5010494175" evidence="3">
    <location>
        <begin position="33"/>
        <end position="493"/>
    </location>
</feature>
<dbReference type="InterPro" id="IPR036465">
    <property type="entry name" value="vWFA_dom_sf"/>
</dbReference>
<evidence type="ECO:0000313" key="5">
    <source>
        <dbReference type="EMBL" id="EFA22297.1"/>
    </source>
</evidence>
<keyword evidence="2" id="KW-0472">Membrane</keyword>
<feature type="transmembrane region" description="Helical" evidence="2">
    <location>
        <begin position="467"/>
        <end position="489"/>
    </location>
</feature>
<dbReference type="Gene3D" id="3.40.50.410">
    <property type="entry name" value="von Willebrand factor, type A domain"/>
    <property type="match status" value="1"/>
</dbReference>
<keyword evidence="8" id="KW-1185">Reference proteome</keyword>
<evidence type="ECO:0000313" key="6">
    <source>
        <dbReference type="EMBL" id="KFI60024.1"/>
    </source>
</evidence>
<dbReference type="Proteomes" id="UP000029074">
    <property type="component" value="Unassembled WGS sequence"/>
</dbReference>
<dbReference type="eggNOG" id="COG2304">
    <property type="taxonomic scope" value="Bacteria"/>
</dbReference>
<dbReference type="InterPro" id="IPR055384">
    <property type="entry name" value="DUF7604"/>
</dbReference>
<evidence type="ECO:0000256" key="2">
    <source>
        <dbReference type="SAM" id="Phobius"/>
    </source>
</evidence>
<keyword evidence="2" id="KW-0812">Transmembrane</keyword>